<organism evidence="1 2">
    <name type="scientific">Idiomarina ramblicola</name>
    <dbReference type="NCBI Taxonomy" id="263724"/>
    <lineage>
        <taxon>Bacteria</taxon>
        <taxon>Pseudomonadati</taxon>
        <taxon>Pseudomonadota</taxon>
        <taxon>Gammaproteobacteria</taxon>
        <taxon>Alteromonadales</taxon>
        <taxon>Idiomarinaceae</taxon>
        <taxon>Idiomarina</taxon>
    </lineage>
</organism>
<evidence type="ECO:0000313" key="2">
    <source>
        <dbReference type="Proteomes" id="UP000288058"/>
    </source>
</evidence>
<dbReference type="Proteomes" id="UP000288058">
    <property type="component" value="Unassembled WGS sequence"/>
</dbReference>
<dbReference type="AlphaFoldDB" id="A0A432YYD6"/>
<dbReference type="RefSeq" id="WP_126782360.1">
    <property type="nucleotide sequence ID" value="NZ_PIQC01000006.1"/>
</dbReference>
<gene>
    <name evidence="1" type="ORF">CWI78_09035</name>
</gene>
<sequence length="306" mass="34828">MLPIDHSAVSEIASEGQIAQLISDKKISLLCKVSARKALVITKEGKVWYARAHGRFNGYCYLYNKDAVECLRKGSAKITASRVSTEGFIDWSTDSPFKIDFPISYIEKWEPLDKPKKPELLHALFNPTAHEPVLSQLDRAVNSGNGDNDFTKFLSKASQVLKNANKGTKAALNMREIEIHKLDLLVDLDRLKELVQPIESSQTSHQDPEGKERWSLNRKLESVGLKPTRLHQVLYRVMEASEDKSAKAIFNLIEKDFYSEGQELNVADTITEITDIYLYWEDSSGKNRRNKFKTLEDRLTKLRKLG</sequence>
<keyword evidence="2" id="KW-1185">Reference proteome</keyword>
<protein>
    <submittedName>
        <fullName evidence="1">Uncharacterized protein</fullName>
    </submittedName>
</protein>
<reference evidence="2" key="1">
    <citation type="journal article" date="2018" name="Front. Microbiol.">
        <title>Genome-Based Analysis Reveals the Taxonomy and Diversity of the Family Idiomarinaceae.</title>
        <authorList>
            <person name="Liu Y."/>
            <person name="Lai Q."/>
            <person name="Shao Z."/>
        </authorList>
    </citation>
    <scope>NUCLEOTIDE SEQUENCE [LARGE SCALE GENOMIC DNA]</scope>
    <source>
        <strain evidence="2">R22</strain>
    </source>
</reference>
<comment type="caution">
    <text evidence="1">The sequence shown here is derived from an EMBL/GenBank/DDBJ whole genome shotgun (WGS) entry which is preliminary data.</text>
</comment>
<accession>A0A432YYD6</accession>
<dbReference type="EMBL" id="PIQC01000006">
    <property type="protein sequence ID" value="RUO68353.1"/>
    <property type="molecule type" value="Genomic_DNA"/>
</dbReference>
<name>A0A432YYD6_9GAMM</name>
<evidence type="ECO:0000313" key="1">
    <source>
        <dbReference type="EMBL" id="RUO68353.1"/>
    </source>
</evidence>
<proteinExistence type="predicted"/>